<dbReference type="PANTHER" id="PTHR47357">
    <property type="entry name" value="COP1-INTERACTIVE PROTEIN 1"/>
    <property type="match status" value="1"/>
</dbReference>
<evidence type="ECO:0000256" key="1">
    <source>
        <dbReference type="SAM" id="Coils"/>
    </source>
</evidence>
<evidence type="ECO:0000313" key="4">
    <source>
        <dbReference type="Proteomes" id="UP000249829"/>
    </source>
</evidence>
<feature type="coiled-coil region" evidence="1">
    <location>
        <begin position="149"/>
        <end position="193"/>
    </location>
</feature>
<feature type="compositionally biased region" description="Polar residues" evidence="2">
    <location>
        <begin position="22"/>
        <end position="46"/>
    </location>
</feature>
<dbReference type="OMA" id="AESYWMT"/>
<gene>
    <name evidence="3" type="ORF">BO99DRAFT_34952</name>
</gene>
<proteinExistence type="predicted"/>
<dbReference type="GO" id="GO:0005200">
    <property type="term" value="F:structural constituent of cytoskeleton"/>
    <property type="evidence" value="ECO:0007669"/>
    <property type="project" value="TreeGrafter"/>
</dbReference>
<feature type="compositionally biased region" description="Low complexity" evidence="2">
    <location>
        <begin position="115"/>
        <end position="124"/>
    </location>
</feature>
<feature type="compositionally biased region" description="Basic residues" evidence="2">
    <location>
        <begin position="99"/>
        <end position="112"/>
    </location>
</feature>
<dbReference type="Proteomes" id="UP000249829">
    <property type="component" value="Unassembled WGS sequence"/>
</dbReference>
<reference evidence="3 4" key="1">
    <citation type="submission" date="2018-02" db="EMBL/GenBank/DDBJ databases">
        <title>The genomes of Aspergillus section Nigri reveals drivers in fungal speciation.</title>
        <authorList>
            <consortium name="DOE Joint Genome Institute"/>
            <person name="Vesth T.C."/>
            <person name="Nybo J."/>
            <person name="Theobald S."/>
            <person name="Brandl J."/>
            <person name="Frisvad J.C."/>
            <person name="Nielsen K.F."/>
            <person name="Lyhne E.K."/>
            <person name="Kogle M.E."/>
            <person name="Kuo A."/>
            <person name="Riley R."/>
            <person name="Clum A."/>
            <person name="Nolan M."/>
            <person name="Lipzen A."/>
            <person name="Salamov A."/>
            <person name="Henrissat B."/>
            <person name="Wiebenga A."/>
            <person name="De vries R.P."/>
            <person name="Grigoriev I.V."/>
            <person name="Mortensen U.H."/>
            <person name="Andersen M.R."/>
            <person name="Baker S.E."/>
        </authorList>
    </citation>
    <scope>NUCLEOTIDE SEQUENCE [LARGE SCALE GENOMIC DNA]</scope>
    <source>
        <strain evidence="3 4">CBS 115571</strain>
    </source>
</reference>
<feature type="coiled-coil region" evidence="1">
    <location>
        <begin position="520"/>
        <end position="547"/>
    </location>
</feature>
<feature type="compositionally biased region" description="Basic residues" evidence="2">
    <location>
        <begin position="47"/>
        <end position="56"/>
    </location>
</feature>
<feature type="coiled-coil region" evidence="1">
    <location>
        <begin position="573"/>
        <end position="671"/>
    </location>
</feature>
<sequence>MVVETRQQSGRKRRVSSVSGPEPQSSAFIQQTIRQFNSSHATATPSKSRRQPRKKVRFSDPGPQLHDGSDYGTGLTPAMLRTSFEERADIDPLTSSPSRRSRRHSTPLRKTRLQSNSPASSSSAGVEQVFQFTPLRQLLDSRTQRRIRRVGLSDEINQLEREKRDAARYERTLQTLLQERDSLKQELDAVKQIEHLPRCASLEPADGPSCDAPRSLAERLESENHRLRQELSFSRGDLIDSSSVANTENDTIIVNESEFDGETMLISNSPDLRSLWKNQRFDMDDCELLRRGGPNADAETQFSLPGHDSEAEINALFADLETARREKRALFEACRFRIASFGGTKLEPHLHRASPPPDFVDQLIPSLAETLGRASDATQSLNSIKEELSEMGFPGVHAEEIIADMRDQFRSARLRLERAVPGETPNTGLNDGCATLSALVKRIEILIKSLGDERARALGSSDRERALRVQFDKLLARYEDASKKISGLEESIAGSASDMLHTRMRMQELEKEGEEQAVGIDRLNAALSRYREEIRGLETLVTELESDKVTNSDIYSQQVSKLQLQVTEQEDARRVAEGTVAECEARIRELEDTVEQNRARSCQLSVRVETLELERQKAMERLEQEAAEQLERCEKEIGCLNVVVAELNTSLAGAKSEIASLRRSNVGLEHQLRLETEARDNLLETWAAEQARAFAHMKETVSNERRKARVRAANWELRSDELQSESTTLASEPITPVSMTRFVDVEAGRGEHRKRLDSGIGILTDEPEEDADAGADMQVLLPSDPADL</sequence>
<dbReference type="GO" id="GO:0005856">
    <property type="term" value="C:cytoskeleton"/>
    <property type="evidence" value="ECO:0007669"/>
    <property type="project" value="TreeGrafter"/>
</dbReference>
<protein>
    <submittedName>
        <fullName evidence="3">Uncharacterized protein</fullName>
    </submittedName>
</protein>
<accession>A0A2V5GSS0</accession>
<dbReference type="PANTHER" id="PTHR47357:SF1">
    <property type="entry name" value="SPINDLE POLE BODY COMPONENT 110"/>
    <property type="match status" value="1"/>
</dbReference>
<keyword evidence="4" id="KW-1185">Reference proteome</keyword>
<keyword evidence="1" id="KW-0175">Coiled coil</keyword>
<organism evidence="3 4">
    <name type="scientific">Aspergillus violaceofuscus (strain CBS 115571)</name>
    <dbReference type="NCBI Taxonomy" id="1450538"/>
    <lineage>
        <taxon>Eukaryota</taxon>
        <taxon>Fungi</taxon>
        <taxon>Dikarya</taxon>
        <taxon>Ascomycota</taxon>
        <taxon>Pezizomycotina</taxon>
        <taxon>Eurotiomycetes</taxon>
        <taxon>Eurotiomycetidae</taxon>
        <taxon>Eurotiales</taxon>
        <taxon>Aspergillaceae</taxon>
        <taxon>Aspergillus</taxon>
    </lineage>
</organism>
<evidence type="ECO:0000313" key="3">
    <source>
        <dbReference type="EMBL" id="PYI14138.1"/>
    </source>
</evidence>
<name>A0A2V5GSS0_ASPV1</name>
<feature type="region of interest" description="Disordered" evidence="2">
    <location>
        <begin position="1"/>
        <end position="125"/>
    </location>
</feature>
<dbReference type="EMBL" id="KZ825220">
    <property type="protein sequence ID" value="PYI14138.1"/>
    <property type="molecule type" value="Genomic_DNA"/>
</dbReference>
<evidence type="ECO:0000256" key="2">
    <source>
        <dbReference type="SAM" id="MobiDB-lite"/>
    </source>
</evidence>
<dbReference type="STRING" id="1450538.A0A2V5GSS0"/>
<dbReference type="AlphaFoldDB" id="A0A2V5GSS0"/>